<dbReference type="EMBL" id="MN304825">
    <property type="protein sequence ID" value="QJS39041.1"/>
    <property type="molecule type" value="Other_DNA"/>
</dbReference>
<accession>A0A6M4RTA8</accession>
<organismHost>
    <name type="scientific">Canis lupus familiaris</name>
    <name type="common">Dog</name>
    <name type="synonym">Canis familiaris</name>
    <dbReference type="NCBI Taxonomy" id="9615"/>
</organismHost>
<sequence>MAHHRLPRVCVKGIIHFEEDFVRELGSMLESPMEFLFDTIDDVTASIFCESMFKAVDKNKPGITFKVVFYSQLGFEYDDALAHFKGTLIKEISDVVNNHPNVNNAFRGREIVTVSLLEVFSFCS</sequence>
<name>A0A6M4RTA8_ADEC2</name>
<dbReference type="RefSeq" id="AP_000635.1">
    <property type="nucleotide sequence ID" value="AC_000020.1"/>
</dbReference>
<proteinExistence type="predicted"/>
<reference evidence="1" key="2">
    <citation type="submission" date="2019-08" db="EMBL/GenBank/DDBJ databases">
        <authorList>
            <person name="Alemany R."/>
        </authorList>
    </citation>
    <scope>NUCLEOTIDE SEQUENCE</scope>
    <source>
        <strain evidence="1">Toronto A26/61</strain>
    </source>
</reference>
<protein>
    <submittedName>
        <fullName evidence="1">E4 ORF4</fullName>
    </submittedName>
</protein>
<reference evidence="1" key="1">
    <citation type="journal article" date="2014" name="Mol. Ther.">
        <title>A pRb-responsive, RGD-modified, and hyaluronidase-armed canine oncolytic adenovirus for application in veterinary oncology.</title>
        <authorList>
            <person name="Laborda E."/>
            <person name="Puig-Saus C."/>
            <person name="Rodriguez-Garcia A."/>
            <person name="Moreno R."/>
            <person name="Cascallo M."/>
            <person name="Pastor J."/>
            <person name="Alemany R."/>
        </authorList>
    </citation>
    <scope>NUCLEOTIDE SEQUENCE</scope>
    <source>
        <strain evidence="1">Toronto A26/61</strain>
    </source>
</reference>
<organism evidence="1">
    <name type="scientific">Canine adenovirus serotype 2</name>
    <name type="common">CAdV-2</name>
    <name type="synonym">Canine adenovirus 2</name>
    <dbReference type="NCBI Taxonomy" id="10514"/>
    <lineage>
        <taxon>Viruses</taxon>
        <taxon>Varidnaviria</taxon>
        <taxon>Bamfordvirae</taxon>
        <taxon>Preplasmiviricota</taxon>
        <taxon>Polisuviricotina</taxon>
        <taxon>Pharingeaviricetes</taxon>
        <taxon>Rowavirales</taxon>
        <taxon>Adenoviridae</taxon>
        <taxon>Mastadenovirus</taxon>
        <taxon>Mastadenovirus canidae</taxon>
        <taxon>Canine mastadenovirus A</taxon>
    </lineage>
</organism>
<evidence type="ECO:0000313" key="1">
    <source>
        <dbReference type="EMBL" id="QJS39041.1"/>
    </source>
</evidence>